<evidence type="ECO:0000313" key="6">
    <source>
        <dbReference type="EMBL" id="NOL51899.1"/>
    </source>
</evidence>
<evidence type="ECO:0000256" key="1">
    <source>
        <dbReference type="ARBA" id="ARBA00023002"/>
    </source>
</evidence>
<dbReference type="AlphaFoldDB" id="A0A849P2K7"/>
<comment type="catalytic activity">
    <reaction evidence="2 4">
        <text>L-methionyl-[protein] + [thioredoxin]-disulfide + H2O = L-methionyl-(S)-S-oxide-[protein] + [thioredoxin]-dithiol</text>
        <dbReference type="Rhea" id="RHEA:14217"/>
        <dbReference type="Rhea" id="RHEA-COMP:10698"/>
        <dbReference type="Rhea" id="RHEA-COMP:10700"/>
        <dbReference type="Rhea" id="RHEA-COMP:12313"/>
        <dbReference type="Rhea" id="RHEA-COMP:12315"/>
        <dbReference type="ChEBI" id="CHEBI:15377"/>
        <dbReference type="ChEBI" id="CHEBI:16044"/>
        <dbReference type="ChEBI" id="CHEBI:29950"/>
        <dbReference type="ChEBI" id="CHEBI:44120"/>
        <dbReference type="ChEBI" id="CHEBI:50058"/>
        <dbReference type="EC" id="1.8.4.11"/>
    </reaction>
</comment>
<evidence type="ECO:0000256" key="4">
    <source>
        <dbReference type="HAMAP-Rule" id="MF_01401"/>
    </source>
</evidence>
<dbReference type="InterPro" id="IPR002569">
    <property type="entry name" value="Met_Sox_Rdtase_MsrA_dom"/>
</dbReference>
<accession>A0A849P2K7</accession>
<keyword evidence="1 4" id="KW-0560">Oxidoreductase</keyword>
<dbReference type="EMBL" id="JABGBN010000005">
    <property type="protein sequence ID" value="NOL51899.1"/>
    <property type="molecule type" value="Genomic_DNA"/>
</dbReference>
<feature type="active site" evidence="4">
    <location>
        <position position="10"/>
    </location>
</feature>
<evidence type="ECO:0000259" key="5">
    <source>
        <dbReference type="Pfam" id="PF01625"/>
    </source>
</evidence>
<dbReference type="PANTHER" id="PTHR43774:SF1">
    <property type="entry name" value="PEPTIDE METHIONINE SULFOXIDE REDUCTASE MSRA 2"/>
    <property type="match status" value="1"/>
</dbReference>
<dbReference type="SUPFAM" id="SSF55068">
    <property type="entry name" value="Peptide methionine sulfoxide reductase"/>
    <property type="match status" value="1"/>
</dbReference>
<reference evidence="6 7" key="1">
    <citation type="submission" date="2020-05" db="EMBL/GenBank/DDBJ databases">
        <authorList>
            <person name="Niu N."/>
        </authorList>
    </citation>
    <scope>NUCLEOTIDE SEQUENCE [LARGE SCALE GENOMIC DNA]</scope>
    <source>
        <strain evidence="6 7">3340-03</strain>
    </source>
</reference>
<dbReference type="GO" id="GO:0008113">
    <property type="term" value="F:peptide-methionine (S)-S-oxide reductase activity"/>
    <property type="evidence" value="ECO:0007669"/>
    <property type="project" value="UniProtKB-UniRule"/>
</dbReference>
<dbReference type="InterPro" id="IPR036509">
    <property type="entry name" value="Met_Sox_Rdtase_MsrA_sf"/>
</dbReference>
<gene>
    <name evidence="4 6" type="primary">msrA</name>
    <name evidence="6" type="ORF">HKX39_06915</name>
</gene>
<dbReference type="Gene3D" id="3.30.1060.10">
    <property type="entry name" value="Peptide methionine sulphoxide reductase MsrA"/>
    <property type="match status" value="1"/>
</dbReference>
<dbReference type="RefSeq" id="WP_171680600.1">
    <property type="nucleotide sequence ID" value="NZ_JABGBN010000005.1"/>
</dbReference>
<evidence type="ECO:0000256" key="3">
    <source>
        <dbReference type="ARBA" id="ARBA00048782"/>
    </source>
</evidence>
<protein>
    <recommendedName>
        <fullName evidence="4">Peptide methionine sulfoxide reductase MsrA</fullName>
        <shortName evidence="4">Protein-methionine-S-oxide reductase</shortName>
        <ecNumber evidence="4">1.8.4.11</ecNumber>
    </recommendedName>
    <alternativeName>
        <fullName evidence="4">Peptide-methionine (S)-S-oxide reductase</fullName>
        <shortName evidence="4">Peptide Met(O) reductase</shortName>
    </alternativeName>
</protein>
<comment type="function">
    <text evidence="4">Has an important function as a repair enzyme for proteins that have been inactivated by oxidation. Catalyzes the reversible oxidation-reduction of methionine sulfoxide in proteins to methionine.</text>
</comment>
<comment type="similarity">
    <text evidence="4">Belongs to the MsrA Met sulfoxide reductase family.</text>
</comment>
<comment type="catalytic activity">
    <reaction evidence="3 4">
        <text>[thioredoxin]-disulfide + L-methionine + H2O = L-methionine (S)-S-oxide + [thioredoxin]-dithiol</text>
        <dbReference type="Rhea" id="RHEA:19993"/>
        <dbReference type="Rhea" id="RHEA-COMP:10698"/>
        <dbReference type="Rhea" id="RHEA-COMP:10700"/>
        <dbReference type="ChEBI" id="CHEBI:15377"/>
        <dbReference type="ChEBI" id="CHEBI:29950"/>
        <dbReference type="ChEBI" id="CHEBI:50058"/>
        <dbReference type="ChEBI" id="CHEBI:57844"/>
        <dbReference type="ChEBI" id="CHEBI:58772"/>
        <dbReference type="EC" id="1.8.4.11"/>
    </reaction>
</comment>
<evidence type="ECO:0000313" key="7">
    <source>
        <dbReference type="Proteomes" id="UP000537862"/>
    </source>
</evidence>
<dbReference type="HAMAP" id="MF_01401">
    <property type="entry name" value="MsrA"/>
    <property type="match status" value="1"/>
</dbReference>
<sequence>MAVAVFGGGCFWCTEAVFKRLRGVNQVLPGYCGGHIDNPSYTQVKEKTTGHIEVIKIDFNPEEISYATLLEVFFNTHDPTTLDRQGYDEGPQYASVIFYQDEEQAQLAHQAIAEQQVNFVAPIVTKILPAATFWTAEEYHHDFFDRNPEQGYCSLVISQKVAKFMQKYADKLK</sequence>
<comment type="caution">
    <text evidence="6">The sequence shown here is derived from an EMBL/GenBank/DDBJ whole genome shotgun (WGS) entry which is preliminary data.</text>
</comment>
<name>A0A849P2K7_9BURK</name>
<proteinExistence type="inferred from homology"/>
<dbReference type="NCBIfam" id="TIGR00401">
    <property type="entry name" value="msrA"/>
    <property type="match status" value="1"/>
</dbReference>
<organism evidence="6 7">
    <name type="scientific">Pelistega suis</name>
    <dbReference type="NCBI Taxonomy" id="1631957"/>
    <lineage>
        <taxon>Bacteria</taxon>
        <taxon>Pseudomonadati</taxon>
        <taxon>Pseudomonadota</taxon>
        <taxon>Betaproteobacteria</taxon>
        <taxon>Burkholderiales</taxon>
        <taxon>Alcaligenaceae</taxon>
        <taxon>Pelistega</taxon>
    </lineage>
</organism>
<evidence type="ECO:0000256" key="2">
    <source>
        <dbReference type="ARBA" id="ARBA00047806"/>
    </source>
</evidence>
<feature type="domain" description="Peptide methionine sulphoxide reductase MsrA" evidence="5">
    <location>
        <begin position="4"/>
        <end position="153"/>
    </location>
</feature>
<dbReference type="PANTHER" id="PTHR43774">
    <property type="entry name" value="PEPTIDE METHIONINE SULFOXIDE REDUCTASE"/>
    <property type="match status" value="1"/>
</dbReference>
<keyword evidence="7" id="KW-1185">Reference proteome</keyword>
<dbReference type="Pfam" id="PF01625">
    <property type="entry name" value="PMSR"/>
    <property type="match status" value="1"/>
</dbReference>
<dbReference type="EC" id="1.8.4.11" evidence="4"/>
<dbReference type="Proteomes" id="UP000537862">
    <property type="component" value="Unassembled WGS sequence"/>
</dbReference>